<reference evidence="2 3" key="1">
    <citation type="submission" date="2018-06" db="EMBL/GenBank/DDBJ databases">
        <title>Bacteria isolated from soil of Wuhan.</title>
        <authorList>
            <person name="Xiang W."/>
            <person name="Huang C."/>
        </authorList>
    </citation>
    <scope>NUCLEOTIDE SEQUENCE [LARGE SCALE GENOMIC DNA]</scope>
    <source>
        <strain evidence="3">xwS4</strain>
    </source>
</reference>
<feature type="transmembrane region" description="Helical" evidence="1">
    <location>
        <begin position="215"/>
        <end position="235"/>
    </location>
</feature>
<keyword evidence="1" id="KW-0812">Transmembrane</keyword>
<dbReference type="AlphaFoldDB" id="A0ABD6MVL1"/>
<name>A0ABD6MVL1_9PSED</name>
<evidence type="ECO:0000313" key="2">
    <source>
        <dbReference type="EMBL" id="NWL45603.1"/>
    </source>
</evidence>
<organism evidence="2 3">
    <name type="scientific">Pseudomonas hunanensis</name>
    <dbReference type="NCBI Taxonomy" id="1247546"/>
    <lineage>
        <taxon>Bacteria</taxon>
        <taxon>Pseudomonadati</taxon>
        <taxon>Pseudomonadota</taxon>
        <taxon>Gammaproteobacteria</taxon>
        <taxon>Pseudomonadales</taxon>
        <taxon>Pseudomonadaceae</taxon>
        <taxon>Pseudomonas</taxon>
    </lineage>
</organism>
<dbReference type="InterPro" id="IPR012666">
    <property type="entry name" value="CbtA_put"/>
</dbReference>
<protein>
    <recommendedName>
        <fullName evidence="4">Cobalt transporter</fullName>
    </recommendedName>
</protein>
<evidence type="ECO:0000256" key="1">
    <source>
        <dbReference type="SAM" id="Phobius"/>
    </source>
</evidence>
<dbReference type="Proteomes" id="UP000704738">
    <property type="component" value="Unassembled WGS sequence"/>
</dbReference>
<evidence type="ECO:0008006" key="4">
    <source>
        <dbReference type="Google" id="ProtNLM"/>
    </source>
</evidence>
<feature type="transmembrane region" description="Helical" evidence="1">
    <location>
        <begin position="70"/>
        <end position="94"/>
    </location>
</feature>
<dbReference type="EMBL" id="QJRE01000096">
    <property type="protein sequence ID" value="NWL45603.1"/>
    <property type="molecule type" value="Genomic_DNA"/>
</dbReference>
<keyword evidence="1" id="KW-0472">Membrane</keyword>
<feature type="transmembrane region" description="Helical" evidence="1">
    <location>
        <begin position="106"/>
        <end position="124"/>
    </location>
</feature>
<evidence type="ECO:0000313" key="3">
    <source>
        <dbReference type="Proteomes" id="UP000704738"/>
    </source>
</evidence>
<feature type="transmembrane region" description="Helical" evidence="1">
    <location>
        <begin position="176"/>
        <end position="195"/>
    </location>
</feature>
<accession>A0ABD6MVL1</accession>
<keyword evidence="1" id="KW-1133">Transmembrane helix</keyword>
<gene>
    <name evidence="2" type="ORF">DM819_06900</name>
</gene>
<feature type="transmembrane region" description="Helical" evidence="1">
    <location>
        <begin position="144"/>
        <end position="164"/>
    </location>
</feature>
<sequence>MTGRLLYRGMLAGLLAGLLAFGVAKVIGEPLIERAIALEDAAPHSHGVEHSHEPAAPADEGVSREVQRTLGLFVAIVTYSLAMGGIFALVYAFCMGRIGKANPKMFPVLLALSAFVIIYLVPALKYPPNPPAIGNPETFQERTQLFFLMILVSVVAALIAVNVTRRLSGSMRHGRSISAGVLSYAIIMAVVGGAFPSFSEVPDHFPADLLWDFRLASMGVQAVMWGGIAVAFSLLSDRLLDAVLNPKQANPKRA</sequence>
<dbReference type="Pfam" id="PF09490">
    <property type="entry name" value="CbtA"/>
    <property type="match status" value="1"/>
</dbReference>
<proteinExistence type="predicted"/>
<comment type="caution">
    <text evidence="2">The sequence shown here is derived from an EMBL/GenBank/DDBJ whole genome shotgun (WGS) entry which is preliminary data.</text>
</comment>
<dbReference type="RefSeq" id="WP_179052639.1">
    <property type="nucleotide sequence ID" value="NZ_QJRE01000096.1"/>
</dbReference>